<evidence type="ECO:0000256" key="1">
    <source>
        <dbReference type="SAM" id="Phobius"/>
    </source>
</evidence>
<dbReference type="EMBL" id="JAVRAA010000001">
    <property type="protein sequence ID" value="MDT0335366.1"/>
    <property type="molecule type" value="Genomic_DNA"/>
</dbReference>
<dbReference type="RefSeq" id="WP_034331222.1">
    <property type="nucleotide sequence ID" value="NZ_JAVLSM010000026.1"/>
</dbReference>
<feature type="transmembrane region" description="Helical" evidence="1">
    <location>
        <begin position="25"/>
        <end position="44"/>
    </location>
</feature>
<reference evidence="2" key="1">
    <citation type="submission" date="2023-02" db="EMBL/GenBank/DDBJ databases">
        <title>Description of Herbaspirillum huttiense subsp. nephrolepsisexaltata and Herbaspirillum huttiense subsp. lycopersicon.</title>
        <authorList>
            <person name="Poudel M."/>
            <person name="Sharma A."/>
            <person name="Goss E."/>
            <person name="Tapia J.H."/>
            <person name="Harmon C.M."/>
            <person name="Jones J.B."/>
        </authorList>
    </citation>
    <scope>NUCLEOTIDE SEQUENCE</scope>
    <source>
        <strain evidence="2">NC40101</strain>
    </source>
</reference>
<comment type="caution">
    <text evidence="2">The sequence shown here is derived from an EMBL/GenBank/DDBJ whole genome shotgun (WGS) entry which is preliminary data.</text>
</comment>
<protein>
    <submittedName>
        <fullName evidence="2">Paraquat-inducible protein A</fullName>
    </submittedName>
</protein>
<name>A0AAE4G681_9BURK</name>
<feature type="transmembrane region" description="Helical" evidence="1">
    <location>
        <begin position="146"/>
        <end position="163"/>
    </location>
</feature>
<keyword evidence="1" id="KW-0472">Membrane</keyword>
<keyword evidence="1" id="KW-0812">Transmembrane</keyword>
<feature type="transmembrane region" description="Helical" evidence="1">
    <location>
        <begin position="117"/>
        <end position="140"/>
    </location>
</feature>
<sequence>MTIHVQAGEAGEFVESIGMKADLRLPLVFSALFLLVVGNIFPIADMMVGRAVVSVTMIECLMLSNSSGSGTVYLIMLITTIVYPLLEMLSMAFRLLRGTPPKAISRYRIVRVFNRMRPCTMIQMYIMGMLVTICQVSLIASLVPGIALASLSMLIVLFAALLVSDSSDLWR</sequence>
<gene>
    <name evidence="2" type="ORF">RJN63_00885</name>
</gene>
<keyword evidence="1" id="KW-1133">Transmembrane helix</keyword>
<feature type="transmembrane region" description="Helical" evidence="1">
    <location>
        <begin position="72"/>
        <end position="96"/>
    </location>
</feature>
<organism evidence="2">
    <name type="scientific">Herbaspirillum huttiense subsp. nephrolepidis</name>
    <dbReference type="NCBI Taxonomy" id="3075126"/>
    <lineage>
        <taxon>Bacteria</taxon>
        <taxon>Pseudomonadati</taxon>
        <taxon>Pseudomonadota</taxon>
        <taxon>Betaproteobacteria</taxon>
        <taxon>Burkholderiales</taxon>
        <taxon>Oxalobacteraceae</taxon>
        <taxon>Herbaspirillum</taxon>
    </lineage>
</organism>
<accession>A0AAE4G681</accession>
<dbReference type="InterPro" id="IPR007498">
    <property type="entry name" value="PqiA-like"/>
</dbReference>
<dbReference type="AlphaFoldDB" id="A0AAE4G681"/>
<evidence type="ECO:0000313" key="2">
    <source>
        <dbReference type="EMBL" id="MDT0335366.1"/>
    </source>
</evidence>
<dbReference type="Pfam" id="PF04403">
    <property type="entry name" value="PqiA"/>
    <property type="match status" value="1"/>
</dbReference>
<proteinExistence type="predicted"/>